<dbReference type="EMBL" id="BMVG01000013">
    <property type="protein sequence ID" value="GHE07343.1"/>
    <property type="molecule type" value="Genomic_DNA"/>
</dbReference>
<protein>
    <recommendedName>
        <fullName evidence="4">DUF4878 domain-containing protein</fullName>
    </recommendedName>
</protein>
<keyword evidence="3" id="KW-1185">Reference proteome</keyword>
<reference evidence="2" key="1">
    <citation type="journal article" date="2014" name="Int. J. Syst. Evol. Microbiol.">
        <title>Complete genome sequence of Corynebacterium casei LMG S-19264T (=DSM 44701T), isolated from a smear-ripened cheese.</title>
        <authorList>
            <consortium name="US DOE Joint Genome Institute (JGI-PGF)"/>
            <person name="Walter F."/>
            <person name="Albersmeier A."/>
            <person name="Kalinowski J."/>
            <person name="Ruckert C."/>
        </authorList>
    </citation>
    <scope>NUCLEOTIDE SEQUENCE</scope>
    <source>
        <strain evidence="2">JCM 4714</strain>
    </source>
</reference>
<organism evidence="2 3">
    <name type="scientific">Streptomyces alanosinicus</name>
    <dbReference type="NCBI Taxonomy" id="68171"/>
    <lineage>
        <taxon>Bacteria</taxon>
        <taxon>Bacillati</taxon>
        <taxon>Actinomycetota</taxon>
        <taxon>Actinomycetes</taxon>
        <taxon>Kitasatosporales</taxon>
        <taxon>Streptomycetaceae</taxon>
        <taxon>Streptomyces</taxon>
    </lineage>
</organism>
<reference evidence="2" key="2">
    <citation type="submission" date="2020-09" db="EMBL/GenBank/DDBJ databases">
        <authorList>
            <person name="Sun Q."/>
            <person name="Ohkuma M."/>
        </authorList>
    </citation>
    <scope>NUCLEOTIDE SEQUENCE</scope>
    <source>
        <strain evidence="2">JCM 4714</strain>
    </source>
</reference>
<dbReference type="Proteomes" id="UP000655443">
    <property type="component" value="Unassembled WGS sequence"/>
</dbReference>
<feature type="region of interest" description="Disordered" evidence="1">
    <location>
        <begin position="129"/>
        <end position="152"/>
    </location>
</feature>
<dbReference type="AlphaFoldDB" id="A0A918YLM3"/>
<accession>A0A918YLM3</accession>
<evidence type="ECO:0008006" key="4">
    <source>
        <dbReference type="Google" id="ProtNLM"/>
    </source>
</evidence>
<name>A0A918YLM3_9ACTN</name>
<evidence type="ECO:0000256" key="1">
    <source>
        <dbReference type="SAM" id="MobiDB-lite"/>
    </source>
</evidence>
<gene>
    <name evidence="2" type="ORF">GCM10010339_52060</name>
</gene>
<proteinExistence type="predicted"/>
<evidence type="ECO:0000313" key="3">
    <source>
        <dbReference type="Proteomes" id="UP000655443"/>
    </source>
</evidence>
<comment type="caution">
    <text evidence="2">The sequence shown here is derived from an EMBL/GenBank/DDBJ whole genome shotgun (WGS) entry which is preliminary data.</text>
</comment>
<dbReference type="RefSeq" id="WP_189956054.1">
    <property type="nucleotide sequence ID" value="NZ_BMVG01000013.1"/>
</dbReference>
<sequence length="189" mass="19560">MSHRGRKLAAFFVALVILGFVLNNISSRMRNSADASGGGAASPPPARPMAPLYVPRPASLISGGYGGALGSDASPQQVAQAFATVYITYDPKKGSAKSFVSGLPRVSPDAVTRLQNQLPDDWKRFLSKIGGGTTVDSVSDPDPAEERSGDASVTVTLKGESNSGSARLALAMHQGDDGWVVSSAKLNGE</sequence>
<evidence type="ECO:0000313" key="2">
    <source>
        <dbReference type="EMBL" id="GHE07343.1"/>
    </source>
</evidence>